<evidence type="ECO:0000313" key="1">
    <source>
        <dbReference type="EMBL" id="PHN02218.1"/>
    </source>
</evidence>
<dbReference type="InterPro" id="IPR010667">
    <property type="entry name" value="Phage_T4_Gp19"/>
</dbReference>
<comment type="caution">
    <text evidence="1">The sequence shown here is derived from an EMBL/GenBank/DDBJ whole genome shotgun (WGS) entry which is preliminary data.</text>
</comment>
<organism evidence="1 2">
    <name type="scientific">Flavilitoribacter nigricans (strain ATCC 23147 / DSM 23189 / NBRC 102662 / NCIMB 1420 / SS-2)</name>
    <name type="common">Lewinella nigricans</name>
    <dbReference type="NCBI Taxonomy" id="1122177"/>
    <lineage>
        <taxon>Bacteria</taxon>
        <taxon>Pseudomonadati</taxon>
        <taxon>Bacteroidota</taxon>
        <taxon>Saprospiria</taxon>
        <taxon>Saprospirales</taxon>
        <taxon>Lewinellaceae</taxon>
        <taxon>Flavilitoribacter</taxon>
    </lineage>
</organism>
<dbReference type="RefSeq" id="WP_099154409.1">
    <property type="nucleotide sequence ID" value="NZ_PDUD01000043.1"/>
</dbReference>
<proteinExistence type="predicted"/>
<reference evidence="1 2" key="1">
    <citation type="submission" date="2017-10" db="EMBL/GenBank/DDBJ databases">
        <title>The draft genome sequence of Lewinella nigricans NBRC 102662.</title>
        <authorList>
            <person name="Wang K."/>
        </authorList>
    </citation>
    <scope>NUCLEOTIDE SEQUENCE [LARGE SCALE GENOMIC DNA]</scope>
    <source>
        <strain evidence="1 2">NBRC 102662</strain>
    </source>
</reference>
<accession>A0A2D0N1F9</accession>
<dbReference type="Pfam" id="PF06841">
    <property type="entry name" value="Phage_T4_gp19"/>
    <property type="match status" value="1"/>
</dbReference>
<gene>
    <name evidence="1" type="ORF">CRP01_33325</name>
</gene>
<sequence>MANSSTYYPPVSFFFKVFFQGLKGKADKEASFKEVSGLSAETSAEEVIEGGVLQYRHKLPTTTKYPNLILKRGLILDSELRQWIEKGINEFSFTPLMVSVHLLDQFSQEGQNSKTLMSWTFHNVWPVKWEIAQFDSLSNEVAVESIELAYDYFETKKGA</sequence>
<protein>
    <submittedName>
        <fullName evidence="1">Phage tail protein</fullName>
    </submittedName>
</protein>
<dbReference type="AlphaFoldDB" id="A0A2D0N1F9"/>
<dbReference type="NCBIfam" id="TIGR02241">
    <property type="entry name" value="conserved hypothetical phage tail region protein"/>
    <property type="match status" value="1"/>
</dbReference>
<keyword evidence="2" id="KW-1185">Reference proteome</keyword>
<dbReference type="EMBL" id="PDUD01000043">
    <property type="protein sequence ID" value="PHN02218.1"/>
    <property type="molecule type" value="Genomic_DNA"/>
</dbReference>
<dbReference type="PANTHER" id="PTHR38009">
    <property type="entry name" value="CONSERVED HYPOTHETICAL PHAGE TAIL PROTEIN"/>
    <property type="match status" value="1"/>
</dbReference>
<evidence type="ECO:0000313" key="2">
    <source>
        <dbReference type="Proteomes" id="UP000223913"/>
    </source>
</evidence>
<name>A0A2D0N1F9_FLAN2</name>
<dbReference type="Proteomes" id="UP000223913">
    <property type="component" value="Unassembled WGS sequence"/>
</dbReference>
<dbReference type="InterPro" id="IPR011747">
    <property type="entry name" value="CHP02241"/>
</dbReference>
<dbReference type="GO" id="GO:0005198">
    <property type="term" value="F:structural molecule activity"/>
    <property type="evidence" value="ECO:0007669"/>
    <property type="project" value="InterPro"/>
</dbReference>
<dbReference type="OrthoDB" id="9799891at2"/>
<dbReference type="PANTHER" id="PTHR38009:SF1">
    <property type="entry name" value="CONSERVED HYPOTHETICAL PHAGE TAIL PROTEIN"/>
    <property type="match status" value="1"/>
</dbReference>